<proteinExistence type="predicted"/>
<name>A0A1W0WV39_HYPEX</name>
<gene>
    <name evidence="1" type="ORF">BV898_06930</name>
</gene>
<dbReference type="Proteomes" id="UP000192578">
    <property type="component" value="Unassembled WGS sequence"/>
</dbReference>
<reference evidence="2" key="1">
    <citation type="submission" date="2017-01" db="EMBL/GenBank/DDBJ databases">
        <title>Comparative genomics of anhydrobiosis in the tardigrade Hypsibius dujardini.</title>
        <authorList>
            <person name="Yoshida Y."/>
            <person name="Koutsovoulos G."/>
            <person name="Laetsch D."/>
            <person name="Stevens L."/>
            <person name="Kumar S."/>
            <person name="Horikawa D."/>
            <person name="Ishino K."/>
            <person name="Komine S."/>
            <person name="Tomita M."/>
            <person name="Blaxter M."/>
            <person name="Arakawa K."/>
        </authorList>
    </citation>
    <scope>NUCLEOTIDE SEQUENCE [LARGE SCALE GENOMIC DNA]</scope>
    <source>
        <strain evidence="2">Z151</strain>
    </source>
</reference>
<evidence type="ECO:0000313" key="2">
    <source>
        <dbReference type="Proteomes" id="UP000192578"/>
    </source>
</evidence>
<sequence length="368" mass="42324">MSDDSIGPLRHLSDYASFCTPEEVPVFSEPKATAAIEPIIDGIKWVPREDLKDLFTFCDLKTRCKLRRVSQYWKYLISLPEVNEVAMVDRTCLNASRGEGHLLSKKEQRERARLHSHLRRHGLMGDHVRAIIFVCSEPAEPWDRTRSREPTWITGDLSHWVRLVGLFCSQVLQVVFLRVAQKSWGGIRRWARTLQERLSHPAHLPSGFAHLQVLILVDANFCFYSSRCGEWIWVKVPLLQCELTGDWADDIEINLERFIWPYPSAQRDWLARNVPKLSAKYLAWLEENKGNALVLWGEVSDGYADWELFRAGEYEKMSAASLRVLAWILQTRPSGWVWVPNGSDCDGKQLIQAVSDDVDIEAPPFPID</sequence>
<protein>
    <recommendedName>
        <fullName evidence="3">F-box domain-containing protein</fullName>
    </recommendedName>
</protein>
<organism evidence="1 2">
    <name type="scientific">Hypsibius exemplaris</name>
    <name type="common">Freshwater tardigrade</name>
    <dbReference type="NCBI Taxonomy" id="2072580"/>
    <lineage>
        <taxon>Eukaryota</taxon>
        <taxon>Metazoa</taxon>
        <taxon>Ecdysozoa</taxon>
        <taxon>Tardigrada</taxon>
        <taxon>Eutardigrada</taxon>
        <taxon>Parachela</taxon>
        <taxon>Hypsibioidea</taxon>
        <taxon>Hypsibiidae</taxon>
        <taxon>Hypsibius</taxon>
    </lineage>
</organism>
<dbReference type="EMBL" id="MTYJ01000043">
    <property type="protein sequence ID" value="OQV19078.1"/>
    <property type="molecule type" value="Genomic_DNA"/>
</dbReference>
<accession>A0A1W0WV39</accession>
<evidence type="ECO:0000313" key="1">
    <source>
        <dbReference type="EMBL" id="OQV19078.1"/>
    </source>
</evidence>
<evidence type="ECO:0008006" key="3">
    <source>
        <dbReference type="Google" id="ProtNLM"/>
    </source>
</evidence>
<keyword evidence="2" id="KW-1185">Reference proteome</keyword>
<dbReference type="AlphaFoldDB" id="A0A1W0WV39"/>
<comment type="caution">
    <text evidence="1">The sequence shown here is derived from an EMBL/GenBank/DDBJ whole genome shotgun (WGS) entry which is preliminary data.</text>
</comment>